<organism evidence="3 4">
    <name type="scientific">Nocardioides agariphilus</name>
    <dbReference type="NCBI Taxonomy" id="433664"/>
    <lineage>
        <taxon>Bacteria</taxon>
        <taxon>Bacillati</taxon>
        <taxon>Actinomycetota</taxon>
        <taxon>Actinomycetes</taxon>
        <taxon>Propionibacteriales</taxon>
        <taxon>Nocardioidaceae</taxon>
        <taxon>Nocardioides</taxon>
    </lineage>
</organism>
<dbReference type="InterPro" id="IPR050564">
    <property type="entry name" value="F420-G6PD/mer"/>
</dbReference>
<dbReference type="RefSeq" id="WP_194696933.1">
    <property type="nucleotide sequence ID" value="NZ_JADKPO010000017.1"/>
</dbReference>
<dbReference type="Proteomes" id="UP000660668">
    <property type="component" value="Unassembled WGS sequence"/>
</dbReference>
<protein>
    <submittedName>
        <fullName evidence="3">LLM class flavin-dependent oxidoreductase</fullName>
    </submittedName>
</protein>
<dbReference type="PANTHER" id="PTHR43244:SF1">
    <property type="entry name" value="5,10-METHYLENETETRAHYDROMETHANOPTERIN REDUCTASE"/>
    <property type="match status" value="1"/>
</dbReference>
<dbReference type="Pfam" id="PF00296">
    <property type="entry name" value="Bac_luciferase"/>
    <property type="match status" value="1"/>
</dbReference>
<dbReference type="EMBL" id="JADKPO010000017">
    <property type="protein sequence ID" value="MBF4768780.1"/>
    <property type="molecule type" value="Genomic_DNA"/>
</dbReference>
<comment type="caution">
    <text evidence="3">The sequence shown here is derived from an EMBL/GenBank/DDBJ whole genome shotgun (WGS) entry which is preliminary data.</text>
</comment>
<name>A0A930YQF6_9ACTN</name>
<proteinExistence type="predicted"/>
<accession>A0A930YQF6</accession>
<keyword evidence="4" id="KW-1185">Reference proteome</keyword>
<evidence type="ECO:0000313" key="4">
    <source>
        <dbReference type="Proteomes" id="UP000660668"/>
    </source>
</evidence>
<dbReference type="InterPro" id="IPR036661">
    <property type="entry name" value="Luciferase-like_sf"/>
</dbReference>
<keyword evidence="1" id="KW-0560">Oxidoreductase</keyword>
<dbReference type="Gene3D" id="3.20.20.30">
    <property type="entry name" value="Luciferase-like domain"/>
    <property type="match status" value="1"/>
</dbReference>
<evidence type="ECO:0000259" key="2">
    <source>
        <dbReference type="Pfam" id="PF00296"/>
    </source>
</evidence>
<dbReference type="CDD" id="cd01097">
    <property type="entry name" value="Tetrahydromethanopterin_reductase"/>
    <property type="match status" value="1"/>
</dbReference>
<dbReference type="InterPro" id="IPR011251">
    <property type="entry name" value="Luciferase-like_dom"/>
</dbReference>
<reference evidence="3" key="1">
    <citation type="submission" date="2020-11" db="EMBL/GenBank/DDBJ databases">
        <title>Nocardioides cynanchi sp. nov., isolated from soil of rhizosphere of Cynanchum wilfordii.</title>
        <authorList>
            <person name="Lee J.-S."/>
            <person name="Suh M.K."/>
            <person name="Kim J.-S."/>
        </authorList>
    </citation>
    <scope>NUCLEOTIDE SEQUENCE</scope>
    <source>
        <strain evidence="3">KCTC 19276</strain>
    </source>
</reference>
<evidence type="ECO:0000313" key="3">
    <source>
        <dbReference type="EMBL" id="MBF4768780.1"/>
    </source>
</evidence>
<dbReference type="AlphaFoldDB" id="A0A930YQF6"/>
<evidence type="ECO:0000256" key="1">
    <source>
        <dbReference type="ARBA" id="ARBA00023002"/>
    </source>
</evidence>
<gene>
    <name evidence="3" type="ORF">ISU10_13495</name>
</gene>
<feature type="domain" description="Luciferase-like" evidence="2">
    <location>
        <begin position="13"/>
        <end position="213"/>
    </location>
</feature>
<dbReference type="PANTHER" id="PTHR43244">
    <property type="match status" value="1"/>
</dbReference>
<sequence>MTPNVGVVFRPQSPPEELRAMVAEVEAAGIAELWLWEDCFCEGGLTASAAALSWSSSLRVGVGLLPVPLRNPALAAMEIATLARLWPDRFVVTLGHGVQEWMAQVGGSVASPMTLLREYVIAVRRLLDSEEVTIEGTYVRLDRVQLAWPPVSRPEIIVGARGPRTIALAGAEADGVLLDTTTDANVVRHAREIVDEARATAGRDGASKIYVYTAVDATENPLSIGPRLAESLAEFAEAGADTVLVHGSDAHPQGRDIVRILRPLLATE</sequence>
<dbReference type="SUPFAM" id="SSF51679">
    <property type="entry name" value="Bacterial luciferase-like"/>
    <property type="match status" value="1"/>
</dbReference>
<dbReference type="GO" id="GO:0016705">
    <property type="term" value="F:oxidoreductase activity, acting on paired donors, with incorporation or reduction of molecular oxygen"/>
    <property type="evidence" value="ECO:0007669"/>
    <property type="project" value="InterPro"/>
</dbReference>